<dbReference type="EMBL" id="BNAT01000042">
    <property type="protein sequence ID" value="GHE55883.1"/>
    <property type="molecule type" value="Genomic_DNA"/>
</dbReference>
<dbReference type="GO" id="GO:0043758">
    <property type="term" value="F:acetate-CoA ligase (ADP-forming) activity"/>
    <property type="evidence" value="ECO:0007669"/>
    <property type="project" value="InterPro"/>
</dbReference>
<gene>
    <name evidence="2" type="ORF">GCM10017771_78550</name>
</gene>
<dbReference type="Gene3D" id="3.40.630.30">
    <property type="match status" value="1"/>
</dbReference>
<name>A0A919DK36_9ACTN</name>
<dbReference type="SUPFAM" id="SSF55729">
    <property type="entry name" value="Acyl-CoA N-acyltransferases (Nat)"/>
    <property type="match status" value="1"/>
</dbReference>
<keyword evidence="3" id="KW-1185">Reference proteome</keyword>
<sequence>MTDDLLSRPPVHALLADGTTVRIRAVERGDHEQLRGLYEEMSPENLRLRFFAASRRSAKLAADRACAPPHRGYRALLAERADQVIGLAEYETGEDIDTAEISIAVADGLHHRGVGTLLIEHLVSAARAEGITTFTADALSENHEVLRLFHDLGLRTSRSFDGPEVRCTIGLTEDDTYLTAVEARGRAADVASLEPLLRPRTVAVVGAGRKPGSVGRVVLHHLRTGGFTGRLFAVNPAAASILGVPCHPSVPALPQTPDLAVVAVPAAAVPAAAEECGKAGVRALLVVTAGLDRDQARALMAACRSHGMRLVGPNCLGISHTDPAVRLDATFAADHPSPGTAGVAVQSGGVGIALLDGLSRLGIGVSSFASLGDKYDVSGNDMLQWWESDGRTDLALLHLESFGNPRAFSRTARRVTRRMPVLTVDAGRTEAGRRAAASHTAAAATPTMTRRALFTQAGVTATGSVGELLETAALLHSQPLPAGSRVAILTNAGGAGVLAADACVEAGLVLPAFAPEVVDDLLGALPRGASVGNPVDATAAVTEEQLKDCVDRVLRHGGIDAVLLALVPTAVAAATGDDLVRALTDTHGPRTKPVAAVRLEQDLPVRLLPATGGGTIPSYAEPQAAARALAHAALRAAWLARPAGTVPDLDGVDTGRAHGIVEAFLAAHPDGGWLDPRTCADLLSCYGIPQIPWAWAETEDAAVLAADRLRGPDGRVVMKAHWPGLVHKSEQRAVHLDLQGDSQVRAAFRDFETRFGDLLDGTVVQPLAPRGTELFAGVVQDEVFGPLVLFGLGGTATEVLGDHAARLAPLTDHDVHDLITAPRCAPLLFGARGSGPVDLARLERLLLGLSRMAADLPQLAEADFNPVLATSAGVSVLDARVRLLPRRPQDPYLRRLR</sequence>
<dbReference type="PROSITE" id="PS51186">
    <property type="entry name" value="GNAT"/>
    <property type="match status" value="1"/>
</dbReference>
<dbReference type="Pfam" id="PF00583">
    <property type="entry name" value="Acetyltransf_1"/>
    <property type="match status" value="1"/>
</dbReference>
<dbReference type="AlphaFoldDB" id="A0A919DK36"/>
<dbReference type="Pfam" id="PF19045">
    <property type="entry name" value="Ligase_CoA_2"/>
    <property type="match status" value="1"/>
</dbReference>
<dbReference type="RefSeq" id="WP_189787210.1">
    <property type="nucleotide sequence ID" value="NZ_BNAT01000042.1"/>
</dbReference>
<comment type="caution">
    <text evidence="2">The sequence shown here is derived from an EMBL/GenBank/DDBJ whole genome shotgun (WGS) entry which is preliminary data.</text>
</comment>
<dbReference type="InterPro" id="IPR016102">
    <property type="entry name" value="Succinyl-CoA_synth-like"/>
</dbReference>
<dbReference type="InterPro" id="IPR000182">
    <property type="entry name" value="GNAT_dom"/>
</dbReference>
<protein>
    <submittedName>
        <fullName evidence="2">Acyl-CoA synthetase</fullName>
    </submittedName>
</protein>
<accession>A0A919DK36</accession>
<dbReference type="GO" id="GO:0005524">
    <property type="term" value="F:ATP binding"/>
    <property type="evidence" value="ECO:0007669"/>
    <property type="project" value="InterPro"/>
</dbReference>
<dbReference type="InterPro" id="IPR036291">
    <property type="entry name" value="NAD(P)-bd_dom_sf"/>
</dbReference>
<dbReference type="Gene3D" id="3.30.470.20">
    <property type="entry name" value="ATP-grasp fold, B domain"/>
    <property type="match status" value="1"/>
</dbReference>
<dbReference type="InterPro" id="IPR043938">
    <property type="entry name" value="Ligase_CoA_dom"/>
</dbReference>
<dbReference type="SUPFAM" id="SSF56059">
    <property type="entry name" value="Glutathione synthetase ATP-binding domain-like"/>
    <property type="match status" value="1"/>
</dbReference>
<dbReference type="InterPro" id="IPR032875">
    <property type="entry name" value="Succ_CoA_lig_flav_dom"/>
</dbReference>
<dbReference type="InterPro" id="IPR016181">
    <property type="entry name" value="Acyl_CoA_acyltransferase"/>
</dbReference>
<dbReference type="Pfam" id="PF13607">
    <property type="entry name" value="Succ_CoA_lig"/>
    <property type="match status" value="1"/>
</dbReference>
<dbReference type="Proteomes" id="UP000603227">
    <property type="component" value="Unassembled WGS sequence"/>
</dbReference>
<reference evidence="2" key="2">
    <citation type="submission" date="2020-09" db="EMBL/GenBank/DDBJ databases">
        <authorList>
            <person name="Sun Q."/>
            <person name="Zhou Y."/>
        </authorList>
    </citation>
    <scope>NUCLEOTIDE SEQUENCE</scope>
    <source>
        <strain evidence="2">CGMCC 4.7403</strain>
    </source>
</reference>
<dbReference type="InterPro" id="IPR013815">
    <property type="entry name" value="ATP_grasp_subdomain_1"/>
</dbReference>
<organism evidence="2 3">
    <name type="scientific">Streptomyces capitiformicae</name>
    <dbReference type="NCBI Taxonomy" id="2014920"/>
    <lineage>
        <taxon>Bacteria</taxon>
        <taxon>Bacillati</taxon>
        <taxon>Actinomycetota</taxon>
        <taxon>Actinomycetes</taxon>
        <taxon>Kitasatosporales</taxon>
        <taxon>Streptomycetaceae</taxon>
        <taxon>Streptomyces</taxon>
    </lineage>
</organism>
<dbReference type="Gene3D" id="3.30.1490.20">
    <property type="entry name" value="ATP-grasp fold, A domain"/>
    <property type="match status" value="1"/>
</dbReference>
<dbReference type="Pfam" id="PF13380">
    <property type="entry name" value="CoA_binding_2"/>
    <property type="match status" value="1"/>
</dbReference>
<feature type="domain" description="N-acetyltransferase" evidence="1">
    <location>
        <begin position="21"/>
        <end position="176"/>
    </location>
</feature>
<dbReference type="PANTHER" id="PTHR42793:SF1">
    <property type="entry name" value="PEPTIDYL-LYSINE N-ACETYLTRANSFERASE PATZ"/>
    <property type="match status" value="1"/>
</dbReference>
<dbReference type="SUPFAM" id="SSF51735">
    <property type="entry name" value="NAD(P)-binding Rossmann-fold domains"/>
    <property type="match status" value="1"/>
</dbReference>
<dbReference type="InterPro" id="IPR003781">
    <property type="entry name" value="CoA-bd"/>
</dbReference>
<dbReference type="Gene3D" id="3.40.50.261">
    <property type="entry name" value="Succinyl-CoA synthetase domains"/>
    <property type="match status" value="2"/>
</dbReference>
<dbReference type="SUPFAM" id="SSF52210">
    <property type="entry name" value="Succinyl-CoA synthetase domains"/>
    <property type="match status" value="2"/>
</dbReference>
<dbReference type="CDD" id="cd04301">
    <property type="entry name" value="NAT_SF"/>
    <property type="match status" value="1"/>
</dbReference>
<dbReference type="PANTHER" id="PTHR42793">
    <property type="entry name" value="COA BINDING DOMAIN CONTAINING PROTEIN"/>
    <property type="match status" value="1"/>
</dbReference>
<dbReference type="Gene3D" id="3.40.50.720">
    <property type="entry name" value="NAD(P)-binding Rossmann-like Domain"/>
    <property type="match status" value="1"/>
</dbReference>
<evidence type="ECO:0000313" key="3">
    <source>
        <dbReference type="Proteomes" id="UP000603227"/>
    </source>
</evidence>
<dbReference type="Pfam" id="PF13549">
    <property type="entry name" value="ATP-grasp_5"/>
    <property type="match status" value="1"/>
</dbReference>
<proteinExistence type="predicted"/>
<dbReference type="SMART" id="SM00881">
    <property type="entry name" value="CoA_binding"/>
    <property type="match status" value="1"/>
</dbReference>
<evidence type="ECO:0000259" key="1">
    <source>
        <dbReference type="PROSITE" id="PS51186"/>
    </source>
</evidence>
<reference evidence="2" key="1">
    <citation type="journal article" date="2014" name="Int. J. Syst. Evol. Microbiol.">
        <title>Complete genome sequence of Corynebacterium casei LMG S-19264T (=DSM 44701T), isolated from a smear-ripened cheese.</title>
        <authorList>
            <consortium name="US DOE Joint Genome Institute (JGI-PGF)"/>
            <person name="Walter F."/>
            <person name="Albersmeier A."/>
            <person name="Kalinowski J."/>
            <person name="Ruckert C."/>
        </authorList>
    </citation>
    <scope>NUCLEOTIDE SEQUENCE</scope>
    <source>
        <strain evidence="2">CGMCC 4.7403</strain>
    </source>
</reference>
<evidence type="ECO:0000313" key="2">
    <source>
        <dbReference type="EMBL" id="GHE55883.1"/>
    </source>
</evidence>
<dbReference type="GO" id="GO:0016747">
    <property type="term" value="F:acyltransferase activity, transferring groups other than amino-acyl groups"/>
    <property type="evidence" value="ECO:0007669"/>
    <property type="project" value="InterPro"/>
</dbReference>